<dbReference type="Proteomes" id="UP001242313">
    <property type="component" value="Unassembled WGS sequence"/>
</dbReference>
<name>A0ABU0FWN4_9BACI</name>
<reference evidence="1 2" key="1">
    <citation type="submission" date="2023-07" db="EMBL/GenBank/DDBJ databases">
        <title>Genomic Encyclopedia of Type Strains, Phase IV (KMG-IV): sequencing the most valuable type-strain genomes for metagenomic binning, comparative biology and taxonomic classification.</title>
        <authorList>
            <person name="Goeker M."/>
        </authorList>
    </citation>
    <scope>NUCLEOTIDE SEQUENCE [LARGE SCALE GENOMIC DNA]</scope>
    <source>
        <strain evidence="1 2">DSM 19598</strain>
    </source>
</reference>
<organism evidence="1 2">
    <name type="scientific">Mesobacillus stamsii</name>
    <dbReference type="NCBI Taxonomy" id="225347"/>
    <lineage>
        <taxon>Bacteria</taxon>
        <taxon>Bacillati</taxon>
        <taxon>Bacillota</taxon>
        <taxon>Bacilli</taxon>
        <taxon>Bacillales</taxon>
        <taxon>Bacillaceae</taxon>
        <taxon>Mesobacillus</taxon>
    </lineage>
</organism>
<dbReference type="RefSeq" id="WP_157841637.1">
    <property type="nucleotide sequence ID" value="NZ_JAUSUN010000015.1"/>
</dbReference>
<dbReference type="EMBL" id="JAUSUN010000015">
    <property type="protein sequence ID" value="MDQ0414348.1"/>
    <property type="molecule type" value="Genomic_DNA"/>
</dbReference>
<gene>
    <name evidence="1" type="ORF">J2S25_002557</name>
</gene>
<sequence>MNGLSGLEGTIDALKARQEFENRILENLHMPMYILNNSEFDLDKHRDNLKEVLEVDQI</sequence>
<proteinExistence type="predicted"/>
<accession>A0ABU0FWN4</accession>
<evidence type="ECO:0000313" key="2">
    <source>
        <dbReference type="Proteomes" id="UP001242313"/>
    </source>
</evidence>
<evidence type="ECO:0000313" key="1">
    <source>
        <dbReference type="EMBL" id="MDQ0414348.1"/>
    </source>
</evidence>
<comment type="caution">
    <text evidence="1">The sequence shown here is derived from an EMBL/GenBank/DDBJ whole genome shotgun (WGS) entry which is preliminary data.</text>
</comment>
<keyword evidence="2" id="KW-1185">Reference proteome</keyword>
<protein>
    <submittedName>
        <fullName evidence="1">Uncharacterized protein</fullName>
    </submittedName>
</protein>